<reference evidence="1 2" key="1">
    <citation type="submission" date="2021-02" db="EMBL/GenBank/DDBJ databases">
        <title>Cotonvirus japonicus, which uses Golgi apparatus of host cells for its virion factory, phylogenetically links tailed tupanvirus and icosahedral mimivirus.</title>
        <authorList>
            <person name="Takahashi H."/>
            <person name="Fukaya S."/>
            <person name="Song C."/>
            <person name="Murata K."/>
            <person name="Takemura M."/>
        </authorList>
    </citation>
    <scope>NUCLEOTIDE SEQUENCE [LARGE SCALE GENOMIC DNA]</scope>
</reference>
<protein>
    <submittedName>
        <fullName evidence="1">Uncharacterized protein</fullName>
    </submittedName>
</protein>
<accession>A0ABM7NUA4</accession>
<dbReference type="RefSeq" id="YP_010842368.1">
    <property type="nucleotide sequence ID" value="NC_079139.1"/>
</dbReference>
<organism evidence="1 2">
    <name type="scientific">Cotonvirus japonicus</name>
    <dbReference type="NCBI Taxonomy" id="2811091"/>
    <lineage>
        <taxon>Viruses</taxon>
        <taxon>Varidnaviria</taxon>
        <taxon>Bamfordvirae</taxon>
        <taxon>Nucleocytoviricota</taxon>
        <taxon>Megaviricetes</taxon>
        <taxon>Imitervirales</taxon>
        <taxon>Mimiviridae</taxon>
        <taxon>Megamimivirinae</taxon>
        <taxon>Cotonvirus</taxon>
        <taxon>Cotonvirus japonicum</taxon>
    </lineage>
</organism>
<dbReference type="GeneID" id="80558965"/>
<evidence type="ECO:0000313" key="1">
    <source>
        <dbReference type="EMBL" id="BCS83760.1"/>
    </source>
</evidence>
<dbReference type="Proteomes" id="UP001321479">
    <property type="component" value="Segment"/>
</dbReference>
<keyword evidence="2" id="KW-1185">Reference proteome</keyword>
<name>A0ABM7NUA4_9VIRU</name>
<proteinExistence type="predicted"/>
<dbReference type="EMBL" id="AP024483">
    <property type="protein sequence ID" value="BCS83760.1"/>
    <property type="molecule type" value="Genomic_DNA"/>
</dbReference>
<sequence length="183" mass="20786">MNDYKQLDVNSFVNEYLDKHPDQAGRVIANIVGHSILALDKWDCSGSAKISNYVIVYNKNGMNDGFTKFGDDIITSDHILSAKNGDFVILLEGGPQSFKQSLNVLRNDIPIKALFNIRSRDRQDFFSATEFFYLVGQQLLINPELPPESVGVILDTYLKSHKAWDHNKHDADTKKKPFLFFCL</sequence>
<evidence type="ECO:0000313" key="2">
    <source>
        <dbReference type="Proteomes" id="UP001321479"/>
    </source>
</evidence>